<reference evidence="1 2" key="2">
    <citation type="journal article" date="2022" name="Mol. Ecol. Resour.">
        <title>The genomes of chicory, endive, great burdock and yacon provide insights into Asteraceae paleo-polyploidization history and plant inulin production.</title>
        <authorList>
            <person name="Fan W."/>
            <person name="Wang S."/>
            <person name="Wang H."/>
            <person name="Wang A."/>
            <person name="Jiang F."/>
            <person name="Liu H."/>
            <person name="Zhao H."/>
            <person name="Xu D."/>
            <person name="Zhang Y."/>
        </authorList>
    </citation>
    <scope>NUCLEOTIDE SEQUENCE [LARGE SCALE GENOMIC DNA]</scope>
    <source>
        <strain evidence="2">cv. Punajuju</strain>
        <tissue evidence="1">Leaves</tissue>
    </source>
</reference>
<dbReference type="EMBL" id="CM042013">
    <property type="protein sequence ID" value="KAI3740412.1"/>
    <property type="molecule type" value="Genomic_DNA"/>
</dbReference>
<protein>
    <submittedName>
        <fullName evidence="1">Uncharacterized protein</fullName>
    </submittedName>
</protein>
<comment type="caution">
    <text evidence="1">The sequence shown here is derived from an EMBL/GenBank/DDBJ whole genome shotgun (WGS) entry which is preliminary data.</text>
</comment>
<evidence type="ECO:0000313" key="1">
    <source>
        <dbReference type="EMBL" id="KAI3740412.1"/>
    </source>
</evidence>
<reference evidence="2" key="1">
    <citation type="journal article" date="2022" name="Mol. Ecol. Resour.">
        <title>The genomes of chicory, endive, great burdock and yacon provide insights into Asteraceae palaeo-polyploidization history and plant inulin production.</title>
        <authorList>
            <person name="Fan W."/>
            <person name="Wang S."/>
            <person name="Wang H."/>
            <person name="Wang A."/>
            <person name="Jiang F."/>
            <person name="Liu H."/>
            <person name="Zhao H."/>
            <person name="Xu D."/>
            <person name="Zhang Y."/>
        </authorList>
    </citation>
    <scope>NUCLEOTIDE SEQUENCE [LARGE SCALE GENOMIC DNA]</scope>
    <source>
        <strain evidence="2">cv. Punajuju</strain>
    </source>
</reference>
<evidence type="ECO:0000313" key="2">
    <source>
        <dbReference type="Proteomes" id="UP001055811"/>
    </source>
</evidence>
<sequence length="135" mass="14739">MGVSSKSGSGSASGSPSMTIESCNYPASTDPTSYKDHLQVVIRVLTGHPLSRALFTPPPPSIPFSLLEQYVVTVTKSDNNIFVTLSHGMDVTLDKKMFASALNLPFHEAQLNTPSQSELLTMFYLMGYEYKMESP</sequence>
<gene>
    <name evidence="1" type="ORF">L2E82_30841</name>
</gene>
<keyword evidence="2" id="KW-1185">Reference proteome</keyword>
<name>A0ACB9D284_CICIN</name>
<dbReference type="Proteomes" id="UP001055811">
    <property type="component" value="Linkage Group LG05"/>
</dbReference>
<accession>A0ACB9D284</accession>
<proteinExistence type="predicted"/>
<organism evidence="1 2">
    <name type="scientific">Cichorium intybus</name>
    <name type="common">Chicory</name>
    <dbReference type="NCBI Taxonomy" id="13427"/>
    <lineage>
        <taxon>Eukaryota</taxon>
        <taxon>Viridiplantae</taxon>
        <taxon>Streptophyta</taxon>
        <taxon>Embryophyta</taxon>
        <taxon>Tracheophyta</taxon>
        <taxon>Spermatophyta</taxon>
        <taxon>Magnoliopsida</taxon>
        <taxon>eudicotyledons</taxon>
        <taxon>Gunneridae</taxon>
        <taxon>Pentapetalae</taxon>
        <taxon>asterids</taxon>
        <taxon>campanulids</taxon>
        <taxon>Asterales</taxon>
        <taxon>Asteraceae</taxon>
        <taxon>Cichorioideae</taxon>
        <taxon>Cichorieae</taxon>
        <taxon>Cichoriinae</taxon>
        <taxon>Cichorium</taxon>
    </lineage>
</organism>